<keyword evidence="1" id="KW-0812">Transmembrane</keyword>
<feature type="transmembrane region" description="Helical" evidence="1">
    <location>
        <begin position="179"/>
        <end position="209"/>
    </location>
</feature>
<accession>A0A9D6V7R0</accession>
<feature type="transmembrane region" description="Helical" evidence="1">
    <location>
        <begin position="270"/>
        <end position="289"/>
    </location>
</feature>
<evidence type="ECO:0000313" key="2">
    <source>
        <dbReference type="EMBL" id="MBI5252273.1"/>
    </source>
</evidence>
<organism evidence="2 3">
    <name type="scientific">Desulfomonile tiedjei</name>
    <dbReference type="NCBI Taxonomy" id="2358"/>
    <lineage>
        <taxon>Bacteria</taxon>
        <taxon>Pseudomonadati</taxon>
        <taxon>Thermodesulfobacteriota</taxon>
        <taxon>Desulfomonilia</taxon>
        <taxon>Desulfomonilales</taxon>
        <taxon>Desulfomonilaceae</taxon>
        <taxon>Desulfomonile</taxon>
    </lineage>
</organism>
<gene>
    <name evidence="2" type="ORF">HY912_22490</name>
</gene>
<keyword evidence="1" id="KW-0472">Membrane</keyword>
<dbReference type="InterPro" id="IPR002798">
    <property type="entry name" value="SpoIIM-like"/>
</dbReference>
<dbReference type="AlphaFoldDB" id="A0A9D6V7R0"/>
<dbReference type="PANTHER" id="PTHR35337:SF1">
    <property type="entry name" value="SLR1478 PROTEIN"/>
    <property type="match status" value="1"/>
</dbReference>
<dbReference type="Pfam" id="PF01944">
    <property type="entry name" value="SpoIIM"/>
    <property type="match status" value="1"/>
</dbReference>
<comment type="caution">
    <text evidence="2">The sequence shown here is derived from an EMBL/GenBank/DDBJ whole genome shotgun (WGS) entry which is preliminary data.</text>
</comment>
<proteinExistence type="predicted"/>
<reference evidence="2" key="1">
    <citation type="submission" date="2020-07" db="EMBL/GenBank/DDBJ databases">
        <title>Huge and variable diversity of episymbiotic CPR bacteria and DPANN archaea in groundwater ecosystems.</title>
        <authorList>
            <person name="He C.Y."/>
            <person name="Keren R."/>
            <person name="Whittaker M."/>
            <person name="Farag I.F."/>
            <person name="Doudna J."/>
            <person name="Cate J.H.D."/>
            <person name="Banfield J.F."/>
        </authorList>
    </citation>
    <scope>NUCLEOTIDE SEQUENCE</scope>
    <source>
        <strain evidence="2">NC_groundwater_1664_Pr3_B-0.1um_52_9</strain>
    </source>
</reference>
<dbReference type="PANTHER" id="PTHR35337">
    <property type="entry name" value="SLR1478 PROTEIN"/>
    <property type="match status" value="1"/>
</dbReference>
<keyword evidence="1" id="KW-1133">Transmembrane helix</keyword>
<dbReference type="EMBL" id="JACRDE010000586">
    <property type="protein sequence ID" value="MBI5252273.1"/>
    <property type="molecule type" value="Genomic_DNA"/>
</dbReference>
<evidence type="ECO:0000313" key="3">
    <source>
        <dbReference type="Proteomes" id="UP000807825"/>
    </source>
</evidence>
<dbReference type="Proteomes" id="UP000807825">
    <property type="component" value="Unassembled WGS sequence"/>
</dbReference>
<sequence>MNINEFVQERKAEWDKLNKITAKLRPGSRENLSREDLWELGRLYSAAVSDLSLLRSSEFGRDEQNDVVRYLNSLVIRVHGMIYKKPPLKWHSIVDFIVREFPRSFRQNLSYVSLSAGIFVLLGLTGFVLGVQSPGFIELLVPERIISTVEGGQVWFNNLYTIAPAASSRLMTHNISVTFFMAASGITFGIGSVYLLGLNGLLIGSVAALCFKHDLSLEFWSFVLPHGSLELTAVFIAGASGLILGHALLDPGPYRRSEFLSVRGKEAGKLALGCVPLLILAGAIEGFFSPSPLPAWFKMVFAALMFLSLMGLLIFAGTGPSLDDSDSEDIRQC</sequence>
<feature type="transmembrane region" description="Helical" evidence="1">
    <location>
        <begin position="229"/>
        <end position="249"/>
    </location>
</feature>
<name>A0A9D6V7R0_9BACT</name>
<feature type="transmembrane region" description="Helical" evidence="1">
    <location>
        <begin position="109"/>
        <end position="131"/>
    </location>
</feature>
<protein>
    <submittedName>
        <fullName evidence="2">Stage II sporulation protein M</fullName>
    </submittedName>
</protein>
<feature type="transmembrane region" description="Helical" evidence="1">
    <location>
        <begin position="295"/>
        <end position="316"/>
    </location>
</feature>
<evidence type="ECO:0000256" key="1">
    <source>
        <dbReference type="SAM" id="Phobius"/>
    </source>
</evidence>